<protein>
    <submittedName>
        <fullName evidence="3">Gfo/Idh/MocA family oxidoreductase</fullName>
    </submittedName>
</protein>
<proteinExistence type="predicted"/>
<dbReference type="RefSeq" id="WP_026683118.1">
    <property type="nucleotide sequence ID" value="NZ_BAAACY010000022.1"/>
</dbReference>
<evidence type="ECO:0000313" key="3">
    <source>
        <dbReference type="EMBL" id="MBR7797756.1"/>
    </source>
</evidence>
<dbReference type="Pfam" id="PF22725">
    <property type="entry name" value="GFO_IDH_MocA_C3"/>
    <property type="match status" value="1"/>
</dbReference>
<evidence type="ECO:0000259" key="2">
    <source>
        <dbReference type="Pfam" id="PF22725"/>
    </source>
</evidence>
<dbReference type="Pfam" id="PF01408">
    <property type="entry name" value="GFO_IDH_MocA"/>
    <property type="match status" value="1"/>
</dbReference>
<sequence>MKYATIGTSWITDAFIEAADQSKSAQLASVYSRTASAAKAFAHKHGIECSYSSMEEMLNSDADFVYVASPNRMHPEHIKLCIKKRKHVFCEKPMVYTVKQLEELQRLAKEHDVFIFEGFRHLFSPNYDILKNKLSHVGKIRSAMLQYVKYSSRYDVFKEGTIPNVFAKEFAGGALMDLGVYPLSMAVDLFGQPNDAAYFPVLLANGIDGSGTIVLTYEDFNVTILCSKIADATIPSEIHGEEGTLTMNQIAPIEKLQFYNRTNSETNELAVEQMTADMIYEIQAFIKMVSDNNTALYEKCLERSRYIAEITEKLRRDSGIHFPGE</sequence>
<evidence type="ECO:0000313" key="4">
    <source>
        <dbReference type="Proteomes" id="UP000675284"/>
    </source>
</evidence>
<keyword evidence="4" id="KW-1185">Reference proteome</keyword>
<dbReference type="EMBL" id="JAGSOT010000069">
    <property type="protein sequence ID" value="MBR7797756.1"/>
    <property type="molecule type" value="Genomic_DNA"/>
</dbReference>
<comment type="caution">
    <text evidence="3">The sequence shown here is derived from an EMBL/GenBank/DDBJ whole genome shotgun (WGS) entry which is preliminary data.</text>
</comment>
<gene>
    <name evidence="3" type="ORF">KCX74_17130</name>
</gene>
<dbReference type="InterPro" id="IPR055170">
    <property type="entry name" value="GFO_IDH_MocA-like_dom"/>
</dbReference>
<feature type="domain" description="Gfo/Idh/MocA-like oxidoreductase N-terminal" evidence="1">
    <location>
        <begin position="2"/>
        <end position="118"/>
    </location>
</feature>
<accession>A0A941DYK6</accession>
<dbReference type="PANTHER" id="PTHR43054:SF1">
    <property type="entry name" value="SCYLLO-INOSITOL 2-DEHYDROGENASE (NADP(+)) IOLU"/>
    <property type="match status" value="1"/>
</dbReference>
<name>A0A941DYK6_9BACI</name>
<evidence type="ECO:0000259" key="1">
    <source>
        <dbReference type="Pfam" id="PF01408"/>
    </source>
</evidence>
<organism evidence="3 4">
    <name type="scientific">Virgibacillus salarius</name>
    <dbReference type="NCBI Taxonomy" id="447199"/>
    <lineage>
        <taxon>Bacteria</taxon>
        <taxon>Bacillati</taxon>
        <taxon>Bacillota</taxon>
        <taxon>Bacilli</taxon>
        <taxon>Bacillales</taxon>
        <taxon>Bacillaceae</taxon>
        <taxon>Virgibacillus</taxon>
    </lineage>
</organism>
<dbReference type="Proteomes" id="UP000675284">
    <property type="component" value="Unassembled WGS sequence"/>
</dbReference>
<dbReference type="PANTHER" id="PTHR43054">
    <property type="match status" value="1"/>
</dbReference>
<dbReference type="Gene3D" id="3.40.50.720">
    <property type="entry name" value="NAD(P)-binding Rossmann-like Domain"/>
    <property type="match status" value="1"/>
</dbReference>
<dbReference type="GO" id="GO:0000166">
    <property type="term" value="F:nucleotide binding"/>
    <property type="evidence" value="ECO:0007669"/>
    <property type="project" value="InterPro"/>
</dbReference>
<dbReference type="Gene3D" id="3.30.360.10">
    <property type="entry name" value="Dihydrodipicolinate Reductase, domain 2"/>
    <property type="match status" value="1"/>
</dbReference>
<reference evidence="3" key="1">
    <citation type="submission" date="2021-04" db="EMBL/GenBank/DDBJ databases">
        <title>Isolation and polyphasic classification of algal microorganism.</title>
        <authorList>
            <person name="Wang S."/>
        </authorList>
    </citation>
    <scope>NUCLEOTIDE SEQUENCE</scope>
    <source>
        <strain evidence="3">720a</strain>
    </source>
</reference>
<dbReference type="SUPFAM" id="SSF51735">
    <property type="entry name" value="NAD(P)-binding Rossmann-fold domains"/>
    <property type="match status" value="1"/>
</dbReference>
<dbReference type="InterPro" id="IPR000683">
    <property type="entry name" value="Gfo/Idh/MocA-like_OxRdtase_N"/>
</dbReference>
<dbReference type="SUPFAM" id="SSF55347">
    <property type="entry name" value="Glyceraldehyde-3-phosphate dehydrogenase-like, C-terminal domain"/>
    <property type="match status" value="1"/>
</dbReference>
<dbReference type="AlphaFoldDB" id="A0A941DYK6"/>
<dbReference type="InterPro" id="IPR036291">
    <property type="entry name" value="NAD(P)-bd_dom_sf"/>
</dbReference>
<feature type="domain" description="GFO/IDH/MocA-like oxidoreductase" evidence="2">
    <location>
        <begin position="139"/>
        <end position="245"/>
    </location>
</feature>